<dbReference type="Proteomes" id="UP001630127">
    <property type="component" value="Unassembled WGS sequence"/>
</dbReference>
<dbReference type="Pfam" id="PF00274">
    <property type="entry name" value="Glycolytic"/>
    <property type="match status" value="3"/>
</dbReference>
<protein>
    <recommendedName>
        <fullName evidence="4 8">Fructose-bisphosphate aldolase</fullName>
        <ecNumber evidence="4 8">4.1.2.13</ecNumber>
    </recommendedName>
</protein>
<keyword evidence="5 8" id="KW-0324">Glycolysis</keyword>
<dbReference type="PROSITE" id="PS00158">
    <property type="entry name" value="ALDOLASE_CLASS_I"/>
    <property type="match status" value="1"/>
</dbReference>
<dbReference type="AlphaFoldDB" id="A0ABD2Y897"/>
<dbReference type="InterPro" id="IPR000741">
    <property type="entry name" value="FBA_I"/>
</dbReference>
<evidence type="ECO:0000313" key="9">
    <source>
        <dbReference type="EMBL" id="KAL3503713.1"/>
    </source>
</evidence>
<evidence type="ECO:0000313" key="10">
    <source>
        <dbReference type="Proteomes" id="UP001630127"/>
    </source>
</evidence>
<keyword evidence="10" id="KW-1185">Reference proteome</keyword>
<evidence type="ECO:0000256" key="4">
    <source>
        <dbReference type="ARBA" id="ARBA00013068"/>
    </source>
</evidence>
<organism evidence="9 10">
    <name type="scientific">Cinchona calisaya</name>
    <dbReference type="NCBI Taxonomy" id="153742"/>
    <lineage>
        <taxon>Eukaryota</taxon>
        <taxon>Viridiplantae</taxon>
        <taxon>Streptophyta</taxon>
        <taxon>Embryophyta</taxon>
        <taxon>Tracheophyta</taxon>
        <taxon>Spermatophyta</taxon>
        <taxon>Magnoliopsida</taxon>
        <taxon>eudicotyledons</taxon>
        <taxon>Gunneridae</taxon>
        <taxon>Pentapetalae</taxon>
        <taxon>asterids</taxon>
        <taxon>lamiids</taxon>
        <taxon>Gentianales</taxon>
        <taxon>Rubiaceae</taxon>
        <taxon>Cinchonoideae</taxon>
        <taxon>Cinchoneae</taxon>
        <taxon>Cinchona</taxon>
    </lineage>
</organism>
<comment type="catalytic activity">
    <reaction evidence="1 8">
        <text>beta-D-fructose 1,6-bisphosphate = D-glyceraldehyde 3-phosphate + dihydroxyacetone phosphate</text>
        <dbReference type="Rhea" id="RHEA:14729"/>
        <dbReference type="ChEBI" id="CHEBI:32966"/>
        <dbReference type="ChEBI" id="CHEBI:57642"/>
        <dbReference type="ChEBI" id="CHEBI:59776"/>
        <dbReference type="EC" id="4.1.2.13"/>
    </reaction>
</comment>
<comment type="caution">
    <text evidence="9">The sequence shown here is derived from an EMBL/GenBank/DDBJ whole genome shotgun (WGS) entry which is preliminary data.</text>
</comment>
<evidence type="ECO:0000256" key="3">
    <source>
        <dbReference type="ARBA" id="ARBA00010387"/>
    </source>
</evidence>
<evidence type="ECO:0000256" key="6">
    <source>
        <dbReference type="ARBA" id="ARBA00023239"/>
    </source>
</evidence>
<proteinExistence type="inferred from homology"/>
<evidence type="ECO:0000256" key="8">
    <source>
        <dbReference type="RuleBase" id="RU003994"/>
    </source>
</evidence>
<dbReference type="InterPro" id="IPR029768">
    <property type="entry name" value="Aldolase_I_AS"/>
</dbReference>
<evidence type="ECO:0000256" key="5">
    <source>
        <dbReference type="ARBA" id="ARBA00023152"/>
    </source>
</evidence>
<evidence type="ECO:0000256" key="7">
    <source>
        <dbReference type="ARBA" id="ARBA00023270"/>
    </source>
</evidence>
<evidence type="ECO:0000256" key="1">
    <source>
        <dbReference type="ARBA" id="ARBA00000441"/>
    </source>
</evidence>
<evidence type="ECO:0000256" key="2">
    <source>
        <dbReference type="ARBA" id="ARBA00004714"/>
    </source>
</evidence>
<dbReference type="SUPFAM" id="SSF51569">
    <property type="entry name" value="Aldolase"/>
    <property type="match status" value="2"/>
</dbReference>
<reference evidence="9 10" key="1">
    <citation type="submission" date="2024-11" db="EMBL/GenBank/DDBJ databases">
        <title>A near-complete genome assembly of Cinchona calisaya.</title>
        <authorList>
            <person name="Lian D.C."/>
            <person name="Zhao X.W."/>
            <person name="Wei L."/>
        </authorList>
    </citation>
    <scope>NUCLEOTIDE SEQUENCE [LARGE SCALE GENOMIC DNA]</scope>
    <source>
        <tissue evidence="9">Nenye</tissue>
    </source>
</reference>
<dbReference type="GO" id="GO:0004332">
    <property type="term" value="F:fructose-bisphosphate aldolase activity"/>
    <property type="evidence" value="ECO:0007669"/>
    <property type="project" value="UniProtKB-EC"/>
</dbReference>
<dbReference type="EMBL" id="JBJUIK010000015">
    <property type="protein sequence ID" value="KAL3503713.1"/>
    <property type="molecule type" value="Genomic_DNA"/>
</dbReference>
<keyword evidence="6 8" id="KW-0456">Lyase</keyword>
<dbReference type="PANTHER" id="PTHR11627">
    <property type="entry name" value="FRUCTOSE-BISPHOSPHATE ALDOLASE"/>
    <property type="match status" value="1"/>
</dbReference>
<dbReference type="InterPro" id="IPR013785">
    <property type="entry name" value="Aldolase_TIM"/>
</dbReference>
<gene>
    <name evidence="9" type="ORF">ACH5RR_038162</name>
</gene>
<dbReference type="GO" id="GO:0006096">
    <property type="term" value="P:glycolytic process"/>
    <property type="evidence" value="ECO:0007669"/>
    <property type="project" value="UniProtKB-KW"/>
</dbReference>
<accession>A0ABD2Y897</accession>
<name>A0ABD2Y897_9GENT</name>
<dbReference type="Gene3D" id="3.20.20.70">
    <property type="entry name" value="Aldolase class I"/>
    <property type="match status" value="4"/>
</dbReference>
<keyword evidence="7" id="KW-0704">Schiff base</keyword>
<comment type="pathway">
    <text evidence="2">Carbohydrate degradation; glycolysis; D-glyceraldehyde 3-phosphate and glycerone phosphate from D-glucose: step 4/4.</text>
</comment>
<comment type="similarity">
    <text evidence="3 8">Belongs to the class I fructose-bisphosphate aldolase family.</text>
</comment>
<sequence length="291" mass="31580">MCRSGAVDLICIDSISALTPQAEIEVATEVIAEYAVRSLRPTIPAVVQGIVLLSGKKSEEESTPNRNAMNKLEATLRLILWCFLDCSNLTPSRIEFLNMLKLMQKKALNLYVGAEKKAGALACLLGVILLEETLYQKTSYGKPFVEVLLENNVVPGFKVDKEILSDGNHDIKKCAAVFKAPSDHHVLLEGTLLKPNMVTPGSDSPKVAAEVIAVYTKCTVPNCSSSSARNCVFVSNAPSRHRLERRENVEKAQDAFLARWEANSNATLGKYAGGSSGGLASKSLYVKGCKY</sequence>
<dbReference type="EC" id="4.1.2.13" evidence="4 8"/>